<dbReference type="EMBL" id="MDYQ01000405">
    <property type="protein sequence ID" value="PRP75235.1"/>
    <property type="molecule type" value="Genomic_DNA"/>
</dbReference>
<gene>
    <name evidence="9" type="ORF">PROFUN_15870</name>
    <name evidence="8" type="ORF">PROFUN_16157</name>
</gene>
<accession>A0A2P6MSM3</accession>
<dbReference type="Pfam" id="PF01384">
    <property type="entry name" value="PHO4"/>
    <property type="match status" value="1"/>
</dbReference>
<keyword evidence="4 7" id="KW-0812">Transmembrane</keyword>
<protein>
    <submittedName>
        <fullName evidence="8">Phosphate transporter family protein</fullName>
    </submittedName>
</protein>
<keyword evidence="2" id="KW-0813">Transport</keyword>
<dbReference type="GO" id="GO:0016020">
    <property type="term" value="C:membrane"/>
    <property type="evidence" value="ECO:0007669"/>
    <property type="project" value="UniProtKB-SubCell"/>
</dbReference>
<feature type="transmembrane region" description="Helical" evidence="7">
    <location>
        <begin position="130"/>
        <end position="153"/>
    </location>
</feature>
<dbReference type="Proteomes" id="UP000241769">
    <property type="component" value="Unassembled WGS sequence"/>
</dbReference>
<comment type="subcellular location">
    <subcellularLocation>
        <location evidence="1">Membrane</location>
        <topology evidence="1">Multi-pass membrane protein</topology>
    </subcellularLocation>
</comment>
<keyword evidence="6 7" id="KW-0472">Membrane</keyword>
<evidence type="ECO:0000256" key="2">
    <source>
        <dbReference type="ARBA" id="ARBA00022448"/>
    </source>
</evidence>
<evidence type="ECO:0000256" key="5">
    <source>
        <dbReference type="ARBA" id="ARBA00022989"/>
    </source>
</evidence>
<feature type="non-terminal residue" evidence="8">
    <location>
        <position position="1"/>
    </location>
</feature>
<dbReference type="PANTHER" id="PTHR11101:SF80">
    <property type="entry name" value="PHOSPHATE TRANSPORTER"/>
    <property type="match status" value="1"/>
</dbReference>
<sequence>NEYTMIQLEAMLDGEDIDTTEKKVEMTEQEDESVEWNFKRQYLQLASAIFVAFAHGSNDISNATGPFAAIMEYAVTGTIYNDRWGLPIWIYVIGGVAIVLGLSLLGSRIIQTVGKDITHLNFSRGYSAELSTAATILLATYLGLPISTTHVLIGSVTGVGLVPAARGTHGADTKQGIDFAILRKIFLGWIMTLAAGGLCTIVLYCALRPLIR</sequence>
<feature type="transmembrane region" description="Helical" evidence="7">
    <location>
        <begin position="88"/>
        <end position="110"/>
    </location>
</feature>
<dbReference type="GO" id="GO:0005315">
    <property type="term" value="F:phosphate transmembrane transporter activity"/>
    <property type="evidence" value="ECO:0007669"/>
    <property type="project" value="InterPro"/>
</dbReference>
<feature type="transmembrane region" description="Helical" evidence="7">
    <location>
        <begin position="186"/>
        <end position="207"/>
    </location>
</feature>
<dbReference type="OrthoDB" id="260807at2759"/>
<dbReference type="PANTHER" id="PTHR11101">
    <property type="entry name" value="PHOSPHATE TRANSPORTER"/>
    <property type="match status" value="1"/>
</dbReference>
<proteinExistence type="predicted"/>
<dbReference type="InterPro" id="IPR001204">
    <property type="entry name" value="Phos_transporter"/>
</dbReference>
<keyword evidence="5 7" id="KW-1133">Transmembrane helix</keyword>
<reference evidence="8 10" key="1">
    <citation type="journal article" date="2018" name="Genome Biol. Evol.">
        <title>Multiple Roots of Fruiting Body Formation in Amoebozoa.</title>
        <authorList>
            <person name="Hillmann F."/>
            <person name="Forbes G."/>
            <person name="Novohradska S."/>
            <person name="Ferling I."/>
            <person name="Riege K."/>
            <person name="Groth M."/>
            <person name="Westermann M."/>
            <person name="Marz M."/>
            <person name="Spaller T."/>
            <person name="Winckler T."/>
            <person name="Schaap P."/>
            <person name="Glockner G."/>
        </authorList>
    </citation>
    <scope>NUCLEOTIDE SEQUENCE [LARGE SCALE GENOMIC DNA]</scope>
    <source>
        <strain evidence="8 10">Jena</strain>
    </source>
</reference>
<evidence type="ECO:0000256" key="4">
    <source>
        <dbReference type="ARBA" id="ARBA00022692"/>
    </source>
</evidence>
<evidence type="ECO:0000256" key="6">
    <source>
        <dbReference type="ARBA" id="ARBA00023136"/>
    </source>
</evidence>
<evidence type="ECO:0000313" key="10">
    <source>
        <dbReference type="Proteomes" id="UP000241769"/>
    </source>
</evidence>
<dbReference type="InParanoid" id="A0A2P6MSM3"/>
<evidence type="ECO:0000313" key="8">
    <source>
        <dbReference type="EMBL" id="PRP74711.1"/>
    </source>
</evidence>
<dbReference type="AlphaFoldDB" id="A0A2P6MSM3"/>
<evidence type="ECO:0000256" key="7">
    <source>
        <dbReference type="SAM" id="Phobius"/>
    </source>
</evidence>
<evidence type="ECO:0000313" key="9">
    <source>
        <dbReference type="EMBL" id="PRP75235.1"/>
    </source>
</evidence>
<organism evidence="8 10">
    <name type="scientific">Planoprotostelium fungivorum</name>
    <dbReference type="NCBI Taxonomy" id="1890364"/>
    <lineage>
        <taxon>Eukaryota</taxon>
        <taxon>Amoebozoa</taxon>
        <taxon>Evosea</taxon>
        <taxon>Variosea</taxon>
        <taxon>Cavosteliida</taxon>
        <taxon>Cavosteliaceae</taxon>
        <taxon>Planoprotostelium</taxon>
    </lineage>
</organism>
<dbReference type="STRING" id="1890364.A0A2P6MSM3"/>
<keyword evidence="10" id="KW-1185">Reference proteome</keyword>
<evidence type="ECO:0000256" key="3">
    <source>
        <dbReference type="ARBA" id="ARBA00022592"/>
    </source>
</evidence>
<dbReference type="GO" id="GO:0035435">
    <property type="term" value="P:phosphate ion transmembrane transport"/>
    <property type="evidence" value="ECO:0007669"/>
    <property type="project" value="TreeGrafter"/>
</dbReference>
<evidence type="ECO:0000256" key="1">
    <source>
        <dbReference type="ARBA" id="ARBA00004141"/>
    </source>
</evidence>
<dbReference type="EMBL" id="MDYQ01000446">
    <property type="protein sequence ID" value="PRP74711.1"/>
    <property type="molecule type" value="Genomic_DNA"/>
</dbReference>
<keyword evidence="3" id="KW-0592">Phosphate transport</keyword>
<name>A0A2P6MSM3_9EUKA</name>
<comment type="caution">
    <text evidence="8">The sequence shown here is derived from an EMBL/GenBank/DDBJ whole genome shotgun (WGS) entry which is preliminary data.</text>
</comment>